<evidence type="ECO:0000313" key="5">
    <source>
        <dbReference type="Proteomes" id="UP000636004"/>
    </source>
</evidence>
<gene>
    <name evidence="4" type="ORF">GCM10007028_28000</name>
</gene>
<keyword evidence="2" id="KW-0378">Hydrolase</keyword>
<dbReference type="RefSeq" id="WP_229796824.1">
    <property type="nucleotide sequence ID" value="NZ_BMWZ01000006.1"/>
</dbReference>
<evidence type="ECO:0000259" key="3">
    <source>
        <dbReference type="Pfam" id="PF00884"/>
    </source>
</evidence>
<evidence type="ECO:0000256" key="2">
    <source>
        <dbReference type="ARBA" id="ARBA00022801"/>
    </source>
</evidence>
<evidence type="ECO:0000313" key="4">
    <source>
        <dbReference type="EMBL" id="GGZ88082.1"/>
    </source>
</evidence>
<organism evidence="4 5">
    <name type="scientific">Algibacter mikhailovii</name>
    <dbReference type="NCBI Taxonomy" id="425498"/>
    <lineage>
        <taxon>Bacteria</taxon>
        <taxon>Pseudomonadati</taxon>
        <taxon>Bacteroidota</taxon>
        <taxon>Flavobacteriia</taxon>
        <taxon>Flavobacteriales</taxon>
        <taxon>Flavobacteriaceae</taxon>
        <taxon>Algibacter</taxon>
    </lineage>
</organism>
<dbReference type="Pfam" id="PF00884">
    <property type="entry name" value="Sulfatase"/>
    <property type="match status" value="1"/>
</dbReference>
<dbReference type="SUPFAM" id="SSF53649">
    <property type="entry name" value="Alkaline phosphatase-like"/>
    <property type="match status" value="1"/>
</dbReference>
<name>A0A918R7Z2_9FLAO</name>
<dbReference type="Proteomes" id="UP000636004">
    <property type="component" value="Unassembled WGS sequence"/>
</dbReference>
<feature type="domain" description="Sulfatase N-terminal" evidence="3">
    <location>
        <begin position="35"/>
        <end position="468"/>
    </location>
</feature>
<dbReference type="Gene3D" id="3.40.720.10">
    <property type="entry name" value="Alkaline Phosphatase, subunit A"/>
    <property type="match status" value="1"/>
</dbReference>
<keyword evidence="5" id="KW-1185">Reference proteome</keyword>
<sequence length="617" mass="70351">MKRDFRLGVVVMSFFVGKMIYAQSVENSLSKMQKPNILFILTDDQRYDSIKTFNTLIDGQEMSQLGYIESPEVDKLASQGTTFINTYCQAPGCAPSRATMHSGRYPFRSGIYEFEWHNNVAEHTNPSLPEQMASIGYQTFHVGKLGFRLKGLSKNGRPKGHKVYQTDIDFRRLGFEGLTDYTYGSIKELDGKPLNPPVNRVELFVTPEGKFEYVCDELIAQRKEYKSVAEDITKKYDLIRHYKKGAKESISKGMVISGVSPQPAGKTRDGYYAHFLNEYLVNENKGFNAGTLKFNGVDPSKPVFAHIGFDFPHTPVLPPADYRERFQKHTYKIPKVTDKELKSIPSQVKRLVNNKYTDHLSEEDLQKMIQDYYAFCAYGDRLVGKAANDFIAYSEKHNQPWMIIYVCGDHGWKLNEHGATSKFTPWEWDSHNPIIVVSSDKKKFPAGKVVKEFTEFVDIAPTALAAAGEKLTSEKYGYLDGLDMAEIVAEEAPIRDYIIGETHAVIGPRAYIRTKDYVLSLKTRPTRKEGEDMKWALSASWEDLDPALYDFKKDPQEINNVAFDKKYEQIAKMMKDKLLNIVLGDNRVEVNWEKQGTGTKIFRSNFAPGAHDYKLKL</sequence>
<protein>
    <recommendedName>
        <fullName evidence="3">Sulfatase N-terminal domain-containing protein</fullName>
    </recommendedName>
</protein>
<accession>A0A918R7Z2</accession>
<dbReference type="AlphaFoldDB" id="A0A918R7Z2"/>
<reference evidence="4" key="1">
    <citation type="journal article" date="2014" name="Int. J. Syst. Evol. Microbiol.">
        <title>Complete genome sequence of Corynebacterium casei LMG S-19264T (=DSM 44701T), isolated from a smear-ripened cheese.</title>
        <authorList>
            <consortium name="US DOE Joint Genome Institute (JGI-PGF)"/>
            <person name="Walter F."/>
            <person name="Albersmeier A."/>
            <person name="Kalinowski J."/>
            <person name="Ruckert C."/>
        </authorList>
    </citation>
    <scope>NUCLEOTIDE SEQUENCE</scope>
    <source>
        <strain evidence="4">KCTC 12710</strain>
    </source>
</reference>
<reference evidence="4" key="2">
    <citation type="submission" date="2020-09" db="EMBL/GenBank/DDBJ databases">
        <authorList>
            <person name="Sun Q."/>
            <person name="Kim S."/>
        </authorList>
    </citation>
    <scope>NUCLEOTIDE SEQUENCE</scope>
    <source>
        <strain evidence="4">KCTC 12710</strain>
    </source>
</reference>
<comment type="caution">
    <text evidence="4">The sequence shown here is derived from an EMBL/GenBank/DDBJ whole genome shotgun (WGS) entry which is preliminary data.</text>
</comment>
<keyword evidence="1" id="KW-0479">Metal-binding</keyword>
<dbReference type="GO" id="GO:0008484">
    <property type="term" value="F:sulfuric ester hydrolase activity"/>
    <property type="evidence" value="ECO:0007669"/>
    <property type="project" value="TreeGrafter"/>
</dbReference>
<proteinExistence type="predicted"/>
<dbReference type="InterPro" id="IPR000917">
    <property type="entry name" value="Sulfatase_N"/>
</dbReference>
<evidence type="ECO:0000256" key="1">
    <source>
        <dbReference type="ARBA" id="ARBA00022723"/>
    </source>
</evidence>
<dbReference type="CDD" id="cd16153">
    <property type="entry name" value="sulfatase_like"/>
    <property type="match status" value="1"/>
</dbReference>
<dbReference type="PANTHER" id="PTHR45953:SF1">
    <property type="entry name" value="IDURONATE 2-SULFATASE"/>
    <property type="match status" value="1"/>
</dbReference>
<dbReference type="GO" id="GO:0005737">
    <property type="term" value="C:cytoplasm"/>
    <property type="evidence" value="ECO:0007669"/>
    <property type="project" value="TreeGrafter"/>
</dbReference>
<dbReference type="PANTHER" id="PTHR45953">
    <property type="entry name" value="IDURONATE 2-SULFATASE"/>
    <property type="match status" value="1"/>
</dbReference>
<dbReference type="EMBL" id="BMWZ01000006">
    <property type="protein sequence ID" value="GGZ88082.1"/>
    <property type="molecule type" value="Genomic_DNA"/>
</dbReference>
<dbReference type="GO" id="GO:0046872">
    <property type="term" value="F:metal ion binding"/>
    <property type="evidence" value="ECO:0007669"/>
    <property type="project" value="UniProtKB-KW"/>
</dbReference>
<dbReference type="InterPro" id="IPR017850">
    <property type="entry name" value="Alkaline_phosphatase_core_sf"/>
</dbReference>